<evidence type="ECO:0000256" key="3">
    <source>
        <dbReference type="RuleBase" id="RU367140"/>
    </source>
</evidence>
<feature type="region of interest" description="Disordered" evidence="4">
    <location>
        <begin position="1"/>
        <end position="80"/>
    </location>
</feature>
<evidence type="ECO:0000256" key="1">
    <source>
        <dbReference type="ARBA" id="ARBA00010197"/>
    </source>
</evidence>
<keyword evidence="3" id="KW-0508">mRNA splicing</keyword>
<proteinExistence type="inferred from homology"/>
<name>A0A8K0PI23_9PEZI</name>
<protein>
    <recommendedName>
        <fullName evidence="2 3">Pre-mRNA-processing protein 45</fullName>
    </recommendedName>
</protein>
<evidence type="ECO:0000256" key="4">
    <source>
        <dbReference type="SAM" id="MobiDB-lite"/>
    </source>
</evidence>
<feature type="domain" description="SKI-interacting protein SKIP SNW" evidence="5">
    <location>
        <begin position="192"/>
        <end position="350"/>
    </location>
</feature>
<feature type="region of interest" description="Disordered" evidence="4">
    <location>
        <begin position="316"/>
        <end position="416"/>
    </location>
</feature>
<gene>
    <name evidence="6" type="ORF">KVT40_003906</name>
</gene>
<feature type="compositionally biased region" description="Pro residues" evidence="4">
    <location>
        <begin position="235"/>
        <end position="246"/>
    </location>
</feature>
<dbReference type="GO" id="GO:0005681">
    <property type="term" value="C:spliceosomal complex"/>
    <property type="evidence" value="ECO:0007669"/>
    <property type="project" value="UniProtKB-UniRule"/>
</dbReference>
<dbReference type="PANTHER" id="PTHR12096">
    <property type="entry name" value="NUCLEAR PROTEIN SKIP-RELATED"/>
    <property type="match status" value="1"/>
</dbReference>
<comment type="subunit">
    <text evidence="3">Associated with the spliceosome.</text>
</comment>
<organism evidence="6 7">
    <name type="scientific">Elsinoe batatas</name>
    <dbReference type="NCBI Taxonomy" id="2601811"/>
    <lineage>
        <taxon>Eukaryota</taxon>
        <taxon>Fungi</taxon>
        <taxon>Dikarya</taxon>
        <taxon>Ascomycota</taxon>
        <taxon>Pezizomycotina</taxon>
        <taxon>Dothideomycetes</taxon>
        <taxon>Dothideomycetidae</taxon>
        <taxon>Myriangiales</taxon>
        <taxon>Elsinoaceae</taxon>
        <taxon>Elsinoe</taxon>
    </lineage>
</organism>
<feature type="compositionally biased region" description="Low complexity" evidence="4">
    <location>
        <begin position="1"/>
        <end position="14"/>
    </location>
</feature>
<feature type="compositionally biased region" description="Basic and acidic residues" evidence="4">
    <location>
        <begin position="376"/>
        <end position="416"/>
    </location>
</feature>
<keyword evidence="3" id="KW-0539">Nucleus</keyword>
<dbReference type="InterPro" id="IPR017862">
    <property type="entry name" value="SKI-int_prot_SKIP"/>
</dbReference>
<dbReference type="AlphaFoldDB" id="A0A8K0PI23"/>
<comment type="caution">
    <text evidence="6">The sequence shown here is derived from an EMBL/GenBank/DDBJ whole genome shotgun (WGS) entry which is preliminary data.</text>
</comment>
<dbReference type="EMBL" id="JAESVG020000004">
    <property type="protein sequence ID" value="KAG8628033.1"/>
    <property type="molecule type" value="Genomic_DNA"/>
</dbReference>
<dbReference type="Proteomes" id="UP000809789">
    <property type="component" value="Unassembled WGS sequence"/>
</dbReference>
<feature type="compositionally biased region" description="Basic and acidic residues" evidence="4">
    <location>
        <begin position="327"/>
        <end position="352"/>
    </location>
</feature>
<evidence type="ECO:0000259" key="5">
    <source>
        <dbReference type="Pfam" id="PF02731"/>
    </source>
</evidence>
<feature type="region of interest" description="Disordered" evidence="4">
    <location>
        <begin position="485"/>
        <end position="591"/>
    </location>
</feature>
<keyword evidence="3" id="KW-0747">Spliceosome</keyword>
<reference evidence="6" key="1">
    <citation type="submission" date="2021-07" db="EMBL/GenBank/DDBJ databases">
        <title>Elsinoe batatas strain:CRI-CJ2 Genome sequencing and assembly.</title>
        <authorList>
            <person name="Huang L."/>
        </authorList>
    </citation>
    <scope>NUCLEOTIDE SEQUENCE</scope>
    <source>
        <strain evidence="6">CRI-CJ2</strain>
    </source>
</reference>
<keyword evidence="7" id="KW-1185">Reference proteome</keyword>
<comment type="function">
    <text evidence="3">Involved in pre-mRNA splicing.</text>
</comment>
<evidence type="ECO:0000313" key="7">
    <source>
        <dbReference type="Proteomes" id="UP000809789"/>
    </source>
</evidence>
<sequence>MATTRTSLSLSSALPKPEYTGEDEELPAHAQPKGPRIVGAREVESQALTVKKSGPPPYGQRTGWRPRSQEDYGDGGAFPEIPIAQYPLDMGKKQESSSNALALKVDGEGKVKYDAIARRGHTDDRIIHTSFKDLIPLRQQADAGELDLSRPSEEQVAETKRRTELALATLVSGAVAAQKPKNVKGISRKDPTYVRYTPAAQMGDNSRKQDRIMKIVEQQQDPMEPPKFKHKKIPRGPPSPPPPVMHSPPRKLTAEDQEAWRIPPPVSNWKNPKGYTIALDKRLAADGRGLQDTTINDKFASFTEALYTADKHAREEVKQRAMMQQRLAEKEKQAKEDNLRLLAQKAREERSATNRRPSRSRSRSASYSSRSRSRSRTPDSESDGERDRKERERQRADRRRENQREMRQKNMGHERRIQMMAREQNRDISEKVALGLAKPTQSKESMYDSRLFNQSSGFAAGFNEDQAYDKPLFADRAALSSIYRPSVEDEGEDGGETLDAIQGAKRFEGLGRAPKEGFKGAADAEKREGPVMFERDDGTVADGSGKGKGKEEDPFGIGKMIDEVRGEKRYGLDTGEDREREGKRQRRDDSD</sequence>
<comment type="similarity">
    <text evidence="1 3">Belongs to the SNW family.</text>
</comment>
<dbReference type="InterPro" id="IPR004015">
    <property type="entry name" value="SKI-int_prot_SKIP_SNW-dom"/>
</dbReference>
<dbReference type="GO" id="GO:0000398">
    <property type="term" value="P:mRNA splicing, via spliceosome"/>
    <property type="evidence" value="ECO:0007669"/>
    <property type="project" value="InterPro"/>
</dbReference>
<dbReference type="Pfam" id="PF02731">
    <property type="entry name" value="SKIP_SNW"/>
    <property type="match status" value="1"/>
</dbReference>
<evidence type="ECO:0000256" key="2">
    <source>
        <dbReference type="ARBA" id="ARBA00022160"/>
    </source>
</evidence>
<feature type="compositionally biased region" description="Basic and acidic residues" evidence="4">
    <location>
        <begin position="205"/>
        <end position="214"/>
    </location>
</feature>
<feature type="compositionally biased region" description="Basic and acidic residues" evidence="4">
    <location>
        <begin position="560"/>
        <end position="591"/>
    </location>
</feature>
<feature type="region of interest" description="Disordered" evidence="4">
    <location>
        <begin position="182"/>
        <end position="255"/>
    </location>
</feature>
<dbReference type="OrthoDB" id="666364at2759"/>
<accession>A0A8K0PI23</accession>
<comment type="subcellular location">
    <subcellularLocation>
        <location evidence="3">Nucleus</location>
    </subcellularLocation>
</comment>
<feature type="compositionally biased region" description="Basic and acidic residues" evidence="4">
    <location>
        <begin position="505"/>
        <end position="538"/>
    </location>
</feature>
<evidence type="ECO:0000313" key="6">
    <source>
        <dbReference type="EMBL" id="KAG8628033.1"/>
    </source>
</evidence>
<keyword evidence="3" id="KW-0507">mRNA processing</keyword>